<keyword evidence="2" id="KW-1185">Reference proteome</keyword>
<organism evidence="1 2">
    <name type="scientific">Corchorus capsularis</name>
    <name type="common">Jute</name>
    <dbReference type="NCBI Taxonomy" id="210143"/>
    <lineage>
        <taxon>Eukaryota</taxon>
        <taxon>Viridiplantae</taxon>
        <taxon>Streptophyta</taxon>
        <taxon>Embryophyta</taxon>
        <taxon>Tracheophyta</taxon>
        <taxon>Spermatophyta</taxon>
        <taxon>Magnoliopsida</taxon>
        <taxon>eudicotyledons</taxon>
        <taxon>Gunneridae</taxon>
        <taxon>Pentapetalae</taxon>
        <taxon>rosids</taxon>
        <taxon>malvids</taxon>
        <taxon>Malvales</taxon>
        <taxon>Malvaceae</taxon>
        <taxon>Grewioideae</taxon>
        <taxon>Apeibeae</taxon>
        <taxon>Corchorus</taxon>
    </lineage>
</organism>
<proteinExistence type="predicted"/>
<dbReference type="Gramene" id="OMO49984">
    <property type="protein sequence ID" value="OMO49984"/>
    <property type="gene ID" value="CCACVL1_30700"/>
</dbReference>
<reference evidence="1 2" key="1">
    <citation type="submission" date="2013-09" db="EMBL/GenBank/DDBJ databases">
        <title>Corchorus capsularis genome sequencing.</title>
        <authorList>
            <person name="Alam M."/>
            <person name="Haque M.S."/>
            <person name="Islam M.S."/>
            <person name="Emdad E.M."/>
            <person name="Islam M.M."/>
            <person name="Ahmed B."/>
            <person name="Halim A."/>
            <person name="Hossen Q.M.M."/>
            <person name="Hossain M.Z."/>
            <person name="Ahmed R."/>
            <person name="Khan M.M."/>
            <person name="Islam R."/>
            <person name="Rashid M.M."/>
            <person name="Khan S.A."/>
            <person name="Rahman M.S."/>
            <person name="Alam M."/>
        </authorList>
    </citation>
    <scope>NUCLEOTIDE SEQUENCE [LARGE SCALE GENOMIC DNA]</scope>
    <source>
        <strain evidence="2">cv. CVL-1</strain>
        <tissue evidence="1">Whole seedling</tissue>
    </source>
</reference>
<comment type="caution">
    <text evidence="1">The sequence shown here is derived from an EMBL/GenBank/DDBJ whole genome shotgun (WGS) entry which is preliminary data.</text>
</comment>
<sequence>MSTKLMSGILKRSTITASTYKRNVIKA</sequence>
<protein>
    <submittedName>
        <fullName evidence="1">Uncharacterized protein</fullName>
    </submittedName>
</protein>
<accession>A0A1R3FVX3</accession>
<evidence type="ECO:0000313" key="2">
    <source>
        <dbReference type="Proteomes" id="UP000188268"/>
    </source>
</evidence>
<dbReference type="AlphaFoldDB" id="A0A1R3FVX3"/>
<dbReference type="EMBL" id="AWWV01016308">
    <property type="protein sequence ID" value="OMO49984.1"/>
    <property type="molecule type" value="Genomic_DNA"/>
</dbReference>
<gene>
    <name evidence="1" type="ORF">CCACVL1_30700</name>
</gene>
<dbReference type="Proteomes" id="UP000188268">
    <property type="component" value="Unassembled WGS sequence"/>
</dbReference>
<evidence type="ECO:0000313" key="1">
    <source>
        <dbReference type="EMBL" id="OMO49984.1"/>
    </source>
</evidence>
<name>A0A1R3FVX3_COCAP</name>